<organism evidence="1 2">
    <name type="scientific">Fusarium decemcellulare</name>
    <dbReference type="NCBI Taxonomy" id="57161"/>
    <lineage>
        <taxon>Eukaryota</taxon>
        <taxon>Fungi</taxon>
        <taxon>Dikarya</taxon>
        <taxon>Ascomycota</taxon>
        <taxon>Pezizomycotina</taxon>
        <taxon>Sordariomycetes</taxon>
        <taxon>Hypocreomycetidae</taxon>
        <taxon>Hypocreales</taxon>
        <taxon>Nectriaceae</taxon>
        <taxon>Fusarium</taxon>
        <taxon>Fusarium decemcellulare species complex</taxon>
    </lineage>
</organism>
<name>A0ACC1STI2_9HYPO</name>
<keyword evidence="2" id="KW-1185">Reference proteome</keyword>
<evidence type="ECO:0000313" key="1">
    <source>
        <dbReference type="EMBL" id="KAJ3546037.1"/>
    </source>
</evidence>
<proteinExistence type="predicted"/>
<dbReference type="Proteomes" id="UP001148629">
    <property type="component" value="Unassembled WGS sequence"/>
</dbReference>
<sequence>MATNDVSTFWSRTDKYLMSTGVPFSPVVITRAEGTRLYDSNNKKILDFTSGQMSSLLGHSHPEIVEVVKKYVSELDHLLSNMITHPVVDLAERLARFLPPPLQKSFFLNTGSEVTEAAIKMAKCYTGKFEIVAFSASYHGLTQGSGSATFSAGRKNGGPAMPGQLAFPAPYAYRSPFRHADGSYDWETEIEFGWSMIDRQSVGSLAAFIMEPILSTGGILDLPEGYLKRMSEECRKRGMLIIMDEAQTGVGRTGQMFAFEQEGIVPDILCLSKTLGCGLPLASVSTTAEIEEGCKKAGFLWLTTHLNDPLTAAVGNKVLEIVERDNICQKAIERGAQLREGLLKLQKKYWCIGDVRGRGLLQGIEIISDAKTKAPGSELGQKVSDKAMELGLSCNIVNLPGMGGVFRLAPSVTVTAEEIEEGLKILDEAFAYENLVFAKSLGFIVQTFSRFVSSVILGFGLYGLKNSRVFVFGEPGRGSGIVINEGPGKFLLIGMGFRVDFECISPLAHFTGILKVLEKSVVDASTGELRTERKFNCDEVRQGKWVNRPNENPDMAGTLMNMEGDLPPKEELKVRAVDGLPITQSEASAIAANESDITGGGPIKGGPAATAQSLHDRQQNFLEKAGDVARKPIDEVTKQDAAEVQKAEARAMGGPPGKGSTSANLQSVADQNKQAKGE</sequence>
<reference evidence="1" key="1">
    <citation type="submission" date="2022-08" db="EMBL/GenBank/DDBJ databases">
        <title>Genome Sequence of Fusarium decemcellulare.</title>
        <authorList>
            <person name="Buettner E."/>
        </authorList>
    </citation>
    <scope>NUCLEOTIDE SEQUENCE</scope>
    <source>
        <strain evidence="1">Babe19</strain>
    </source>
</reference>
<accession>A0ACC1STI2</accession>
<dbReference type="EMBL" id="JANRMS010000128">
    <property type="protein sequence ID" value="KAJ3546037.1"/>
    <property type="molecule type" value="Genomic_DNA"/>
</dbReference>
<comment type="caution">
    <text evidence="1">The sequence shown here is derived from an EMBL/GenBank/DDBJ whole genome shotgun (WGS) entry which is preliminary data.</text>
</comment>
<gene>
    <name evidence="1" type="ORF">NM208_g2209</name>
</gene>
<protein>
    <submittedName>
        <fullName evidence="1">Uncharacterized protein</fullName>
    </submittedName>
</protein>
<evidence type="ECO:0000313" key="2">
    <source>
        <dbReference type="Proteomes" id="UP001148629"/>
    </source>
</evidence>